<keyword evidence="1" id="KW-0472">Membrane</keyword>
<reference evidence="2" key="1">
    <citation type="journal article" date="2021" name="Proc. Natl. Acad. Sci. U.S.A.">
        <title>A Catalog of Tens of Thousands of Viruses from Human Metagenomes Reveals Hidden Associations with Chronic Diseases.</title>
        <authorList>
            <person name="Tisza M.J."/>
            <person name="Buck C.B."/>
        </authorList>
    </citation>
    <scope>NUCLEOTIDE SEQUENCE</scope>
    <source>
        <strain evidence="2">Ct4fI15</strain>
    </source>
</reference>
<feature type="transmembrane region" description="Helical" evidence="1">
    <location>
        <begin position="38"/>
        <end position="60"/>
    </location>
</feature>
<sequence>MPIGAFLTDPAPAATGMEQIGTVTAFIWKEIGDVVTTIVSTPLLLIPVGIFVAGACIGLAKRFIGR</sequence>
<evidence type="ECO:0000256" key="1">
    <source>
        <dbReference type="SAM" id="Phobius"/>
    </source>
</evidence>
<accession>A0A8S5UKM0</accession>
<dbReference type="EMBL" id="BK016101">
    <property type="protein sequence ID" value="DAF94964.1"/>
    <property type="molecule type" value="Genomic_DNA"/>
</dbReference>
<name>A0A8S5UKM0_9VIRU</name>
<keyword evidence="1" id="KW-1133">Transmembrane helix</keyword>
<keyword evidence="1" id="KW-0812">Transmembrane</keyword>
<evidence type="ECO:0000313" key="2">
    <source>
        <dbReference type="EMBL" id="DAF94964.1"/>
    </source>
</evidence>
<organism evidence="2">
    <name type="scientific">Inoviridae sp. ct4fI15</name>
    <dbReference type="NCBI Taxonomy" id="2825776"/>
    <lineage>
        <taxon>Viruses</taxon>
        <taxon>Monodnaviria</taxon>
        <taxon>Loebvirae</taxon>
        <taxon>Hofneiviricota</taxon>
        <taxon>Faserviricetes</taxon>
        <taxon>Tubulavirales</taxon>
        <taxon>Inoviridae</taxon>
    </lineage>
</organism>
<protein>
    <submittedName>
        <fullName evidence="2">Uncharacterized protein</fullName>
    </submittedName>
</protein>
<proteinExistence type="predicted"/>